<accession>A0A7J6PFA1</accession>
<dbReference type="AlphaFoldDB" id="A0A7J6PFA1"/>
<proteinExistence type="predicted"/>
<dbReference type="InterPro" id="IPR029063">
    <property type="entry name" value="SAM-dependent_MTases_sf"/>
</dbReference>
<dbReference type="Pfam" id="PF05050">
    <property type="entry name" value="Methyltransf_21"/>
    <property type="match status" value="1"/>
</dbReference>
<dbReference type="InterPro" id="IPR052514">
    <property type="entry name" value="SAM-dependent_MTase"/>
</dbReference>
<reference evidence="3 4" key="1">
    <citation type="submission" date="2020-04" db="EMBL/GenBank/DDBJ databases">
        <title>Perkinsus olseni comparative genomics.</title>
        <authorList>
            <person name="Bogema D.R."/>
        </authorList>
    </citation>
    <scope>NUCLEOTIDE SEQUENCE [LARGE SCALE GENOMIC DNA]</scope>
    <source>
        <strain evidence="3">00978-12</strain>
    </source>
</reference>
<sequence length="520" mass="56869">MDLSGSASPPAQQEVGKGPATPKDGQDCQALRDAVEFLINRAEQQAHVAEMVRATMLGHYRRVAAQSPTPKAEGPGNGHLRGGDDLVDLMLTENPQHELSPVKLLLPAEPVDKLYDDPCGLPFLSPLWRIVCVTMCAFSLSLLILVLGGVDPDSPEARLSALESAADSNFQTLGRAINDLSERVEELAGQWALEFDQYKAYHESMKAVLANLTHLTEDLRRDKYKFPAVLDELLQALDEKCPAGSYAAPVRSSLMGEDRRWVLCVRGRSDKVDNMVKWEASASDCERLFYGMSRMDNTTVYIVDVGANIGLCSTLYAAYGFTVVSIEPNEDSADLLDATIKVNGFRSRVNVVRGAAVGDGPKEVTLAEPQGNSGGTRLHRPPLGGFPTDDRVFKATSVRLTDILPDDGRGLFLKLDCEGCEYEVLAGLGDTLRSGRVQRILLEFSPALLVEHGPASGPRQLLELLHASGFNLLRLPFARRHTGDEHPEWVTRDGFEKLIEIAENLSMVDMLAVHESINVP</sequence>
<dbReference type="PANTHER" id="PTHR34203">
    <property type="entry name" value="METHYLTRANSFERASE, FKBM FAMILY PROTEIN"/>
    <property type="match status" value="1"/>
</dbReference>
<feature type="region of interest" description="Disordered" evidence="1">
    <location>
        <begin position="1"/>
        <end position="26"/>
    </location>
</feature>
<dbReference type="InterPro" id="IPR006342">
    <property type="entry name" value="FkbM_mtfrase"/>
</dbReference>
<dbReference type="PANTHER" id="PTHR34203:SF15">
    <property type="entry name" value="SLL1173 PROTEIN"/>
    <property type="match status" value="1"/>
</dbReference>
<dbReference type="EMBL" id="JABANP010000037">
    <property type="protein sequence ID" value="KAF4694051.1"/>
    <property type="molecule type" value="Genomic_DNA"/>
</dbReference>
<dbReference type="Gene3D" id="3.40.50.150">
    <property type="entry name" value="Vaccinia Virus protein VP39"/>
    <property type="match status" value="1"/>
</dbReference>
<dbReference type="OrthoDB" id="2128152at2759"/>
<feature type="domain" description="Methyltransferase FkbM" evidence="2">
    <location>
        <begin position="304"/>
        <end position="448"/>
    </location>
</feature>
<protein>
    <recommendedName>
        <fullName evidence="2">Methyltransferase FkbM domain-containing protein</fullName>
    </recommendedName>
</protein>
<dbReference type="Proteomes" id="UP000541610">
    <property type="component" value="Unassembled WGS sequence"/>
</dbReference>
<dbReference type="SUPFAM" id="SSF53335">
    <property type="entry name" value="S-adenosyl-L-methionine-dependent methyltransferases"/>
    <property type="match status" value="1"/>
</dbReference>
<evidence type="ECO:0000259" key="2">
    <source>
        <dbReference type="Pfam" id="PF05050"/>
    </source>
</evidence>
<organism evidence="3 4">
    <name type="scientific">Perkinsus olseni</name>
    <name type="common">Perkinsus atlanticus</name>
    <dbReference type="NCBI Taxonomy" id="32597"/>
    <lineage>
        <taxon>Eukaryota</taxon>
        <taxon>Sar</taxon>
        <taxon>Alveolata</taxon>
        <taxon>Perkinsozoa</taxon>
        <taxon>Perkinsea</taxon>
        <taxon>Perkinsida</taxon>
        <taxon>Perkinsidae</taxon>
        <taxon>Perkinsus</taxon>
    </lineage>
</organism>
<evidence type="ECO:0000313" key="4">
    <source>
        <dbReference type="Proteomes" id="UP000541610"/>
    </source>
</evidence>
<evidence type="ECO:0000313" key="3">
    <source>
        <dbReference type="EMBL" id="KAF4694051.1"/>
    </source>
</evidence>
<name>A0A7J6PFA1_PEROL</name>
<dbReference type="NCBIfam" id="TIGR01444">
    <property type="entry name" value="fkbM_fam"/>
    <property type="match status" value="1"/>
</dbReference>
<feature type="compositionally biased region" description="Polar residues" evidence="1">
    <location>
        <begin position="1"/>
        <end position="11"/>
    </location>
</feature>
<evidence type="ECO:0000256" key="1">
    <source>
        <dbReference type="SAM" id="MobiDB-lite"/>
    </source>
</evidence>
<comment type="caution">
    <text evidence="3">The sequence shown here is derived from an EMBL/GenBank/DDBJ whole genome shotgun (WGS) entry which is preliminary data.</text>
</comment>
<gene>
    <name evidence="3" type="ORF">FOZ60_009165</name>
</gene>